<gene>
    <name evidence="4" type="primary">gb29696</name>
    <name evidence="4" type="ORF">PR202_gb29696</name>
</gene>
<keyword evidence="3" id="KW-0442">Lipid degradation</keyword>
<dbReference type="GO" id="GO:0016298">
    <property type="term" value="F:lipase activity"/>
    <property type="evidence" value="ECO:0007669"/>
    <property type="project" value="InterPro"/>
</dbReference>
<reference evidence="4" key="2">
    <citation type="submission" date="2021-12" db="EMBL/GenBank/DDBJ databases">
        <title>Resequencing data analysis of finger millet.</title>
        <authorList>
            <person name="Hatakeyama M."/>
            <person name="Aluri S."/>
            <person name="Balachadran M.T."/>
            <person name="Sivarajan S.R."/>
            <person name="Poveda L."/>
            <person name="Shimizu-Inatsugi R."/>
            <person name="Schlapbach R."/>
            <person name="Sreeman S.M."/>
            <person name="Shimizu K.K."/>
        </authorList>
    </citation>
    <scope>NUCLEOTIDE SEQUENCE</scope>
</reference>
<evidence type="ECO:0000256" key="3">
    <source>
        <dbReference type="ARBA" id="ARBA00022963"/>
    </source>
</evidence>
<protein>
    <recommendedName>
        <fullName evidence="6">GDSL esterase/lipase</fullName>
    </recommendedName>
</protein>
<organism evidence="4 5">
    <name type="scientific">Eleusine coracana subsp. coracana</name>
    <dbReference type="NCBI Taxonomy" id="191504"/>
    <lineage>
        <taxon>Eukaryota</taxon>
        <taxon>Viridiplantae</taxon>
        <taxon>Streptophyta</taxon>
        <taxon>Embryophyta</taxon>
        <taxon>Tracheophyta</taxon>
        <taxon>Spermatophyta</taxon>
        <taxon>Magnoliopsida</taxon>
        <taxon>Liliopsida</taxon>
        <taxon>Poales</taxon>
        <taxon>Poaceae</taxon>
        <taxon>PACMAD clade</taxon>
        <taxon>Chloridoideae</taxon>
        <taxon>Cynodonteae</taxon>
        <taxon>Eleusininae</taxon>
        <taxon>Eleusine</taxon>
    </lineage>
</organism>
<keyword evidence="3" id="KW-0443">Lipid metabolism</keyword>
<comment type="caution">
    <text evidence="4">The sequence shown here is derived from an EMBL/GenBank/DDBJ whole genome shotgun (WGS) entry which is preliminary data.</text>
</comment>
<dbReference type="Pfam" id="PF00657">
    <property type="entry name" value="Lipase_GDSL"/>
    <property type="match status" value="1"/>
</dbReference>
<keyword evidence="2" id="KW-0378">Hydrolase</keyword>
<dbReference type="InterPro" id="IPR035669">
    <property type="entry name" value="SGNH_plant_lipase-like"/>
</dbReference>
<dbReference type="CDD" id="cd01837">
    <property type="entry name" value="SGNH_plant_lipase_like"/>
    <property type="match status" value="1"/>
</dbReference>
<dbReference type="PANTHER" id="PTHR45648">
    <property type="entry name" value="GDSL LIPASE/ACYLHYDROLASE FAMILY PROTEIN (AFU_ORTHOLOGUE AFUA_4G14700)"/>
    <property type="match status" value="1"/>
</dbReference>
<dbReference type="Gene3D" id="3.40.50.1110">
    <property type="entry name" value="SGNH hydrolase"/>
    <property type="match status" value="1"/>
</dbReference>
<comment type="similarity">
    <text evidence="1">Belongs to the 'GDSL' lipolytic enzyme family.</text>
</comment>
<dbReference type="EMBL" id="BQKI01000130">
    <property type="protein sequence ID" value="GJN40481.1"/>
    <property type="molecule type" value="Genomic_DNA"/>
</dbReference>
<dbReference type="InterPro" id="IPR036514">
    <property type="entry name" value="SGNH_hydro_sf"/>
</dbReference>
<reference evidence="4" key="1">
    <citation type="journal article" date="2018" name="DNA Res.">
        <title>Multiple hybrid de novo genome assembly of finger millet, an orphan allotetraploid crop.</title>
        <authorList>
            <person name="Hatakeyama M."/>
            <person name="Aluri S."/>
            <person name="Balachadran M.T."/>
            <person name="Sivarajan S.R."/>
            <person name="Patrignani A."/>
            <person name="Gruter S."/>
            <person name="Poveda L."/>
            <person name="Shimizu-Inatsugi R."/>
            <person name="Baeten J."/>
            <person name="Francoijs K.J."/>
            <person name="Nataraja K.N."/>
            <person name="Reddy Y.A.N."/>
            <person name="Phadnis S."/>
            <person name="Ravikumar R.L."/>
            <person name="Schlapbach R."/>
            <person name="Sreeman S.M."/>
            <person name="Shimizu K.K."/>
        </authorList>
    </citation>
    <scope>NUCLEOTIDE SEQUENCE</scope>
</reference>
<sequence length="310" mass="33662">MSQVCSVHEHKMALSRALHCSSLLIAALLLIFPSSAALSHAIFIFGDSLVDAGNNDYLVTLSKANAPPYGVDFAFSGGKPTGRFTNGMTIADILGEALGQRSFPPPYLAPNSSAAMTNSGINYASGSSGIFDLMRPIGRVPLGQQISYFEKTRAQILENMEEEAASDFFKTALFIVAAGSNDILEYLSPSVPFFGREKPDPSYFQDVLVSNLTFYLKVPPISPYCSFVSLALCLQLTSIFFPSIKRLNELGARKFVVSDVGPLGCIPYVRALEFMPTGECSASANRVTEGYNKKLKRMVEKMNQEMGPES</sequence>
<dbReference type="PANTHER" id="PTHR45648:SF5">
    <property type="entry name" value="OS04G0577300 PROTEIN"/>
    <property type="match status" value="1"/>
</dbReference>
<evidence type="ECO:0008006" key="6">
    <source>
        <dbReference type="Google" id="ProtNLM"/>
    </source>
</evidence>
<name>A0AAV5FZJ8_ELECO</name>
<evidence type="ECO:0000313" key="5">
    <source>
        <dbReference type="Proteomes" id="UP001054889"/>
    </source>
</evidence>
<proteinExistence type="inferred from homology"/>
<dbReference type="PROSITE" id="PS01098">
    <property type="entry name" value="LIPASE_GDSL_SER"/>
    <property type="match status" value="1"/>
</dbReference>
<dbReference type="AlphaFoldDB" id="A0AAV5FZJ8"/>
<accession>A0AAV5FZJ8</accession>
<evidence type="ECO:0000256" key="2">
    <source>
        <dbReference type="ARBA" id="ARBA00022801"/>
    </source>
</evidence>
<keyword evidence="5" id="KW-1185">Reference proteome</keyword>
<dbReference type="Proteomes" id="UP001054889">
    <property type="component" value="Unassembled WGS sequence"/>
</dbReference>
<dbReference type="GO" id="GO:0016042">
    <property type="term" value="P:lipid catabolic process"/>
    <property type="evidence" value="ECO:0007669"/>
    <property type="project" value="UniProtKB-KW"/>
</dbReference>
<evidence type="ECO:0000256" key="1">
    <source>
        <dbReference type="ARBA" id="ARBA00008668"/>
    </source>
</evidence>
<dbReference type="InterPro" id="IPR008265">
    <property type="entry name" value="Lipase_GDSL_AS"/>
</dbReference>
<evidence type="ECO:0000313" key="4">
    <source>
        <dbReference type="EMBL" id="GJN40481.1"/>
    </source>
</evidence>
<dbReference type="InterPro" id="IPR001087">
    <property type="entry name" value="GDSL"/>
</dbReference>
<dbReference type="InterPro" id="IPR051058">
    <property type="entry name" value="GDSL_Est/Lipase"/>
</dbReference>